<comment type="caution">
    <text evidence="2">The sequence shown here is derived from an EMBL/GenBank/DDBJ whole genome shotgun (WGS) entry which is preliminary data.</text>
</comment>
<evidence type="ECO:0000256" key="1">
    <source>
        <dbReference type="SAM" id="SignalP"/>
    </source>
</evidence>
<keyword evidence="1" id="KW-0732">Signal</keyword>
<feature type="chain" id="PRO_5047217083" evidence="1">
    <location>
        <begin position="23"/>
        <end position="455"/>
    </location>
</feature>
<dbReference type="SUPFAM" id="SSF51445">
    <property type="entry name" value="(Trans)glycosidases"/>
    <property type="match status" value="1"/>
</dbReference>
<dbReference type="InterPro" id="IPR017853">
    <property type="entry name" value="GH"/>
</dbReference>
<dbReference type="PANTHER" id="PTHR12631">
    <property type="entry name" value="ALPHA-L-IDURONIDASE"/>
    <property type="match status" value="1"/>
</dbReference>
<dbReference type="PANTHER" id="PTHR12631:SF10">
    <property type="entry name" value="BETA-XYLOSIDASE-LIKE PROTEIN-RELATED"/>
    <property type="match status" value="1"/>
</dbReference>
<gene>
    <name evidence="2" type="ORF">NMN56_039210</name>
</gene>
<accession>A0ABT7A965</accession>
<protein>
    <submittedName>
        <fullName evidence="2">Xylan 1,4-beta-xylosidase</fullName>
    </submittedName>
</protein>
<name>A0ABT7A965_9ACTN</name>
<keyword evidence="3" id="KW-1185">Reference proteome</keyword>
<organism evidence="2 3">
    <name type="scientific">Streptomyces iconiensis</name>
    <dbReference type="NCBI Taxonomy" id="1384038"/>
    <lineage>
        <taxon>Bacteria</taxon>
        <taxon>Bacillati</taxon>
        <taxon>Actinomycetota</taxon>
        <taxon>Actinomycetes</taxon>
        <taxon>Kitasatosporales</taxon>
        <taxon>Streptomycetaceae</taxon>
        <taxon>Streptomyces</taxon>
    </lineage>
</organism>
<evidence type="ECO:0000313" key="2">
    <source>
        <dbReference type="EMBL" id="MDJ1137885.1"/>
    </source>
</evidence>
<proteinExistence type="predicted"/>
<sequence>MNVRRWRIASLFSIGVVALALALAMCGIPPGSQGGDGKGAGVYGKPTPPTGRPGTALGWGFTHTKASADEGTTAARDRAGKLLKDTGLPQNQHIMGWGADNPEPSPGRYDFEALDKRVELMRKSGVTPVITLCCAPDWMKDGGRAGATDWSELETAPSPEHFEDFAELAGKVAERYPDVRHFVVWNELKGFYDDTNDRWDAAGYTRLYNKVHDRLKRVDRDNLVGGPYVVMDSVGKASHNASGVTGPWGALDQRALDAVSYWNKHKRGADFAVVDGSSYSVDDRLVPDEFGAVDKLTAVSRWMREETKLPLWWAEWYVEVGDEKDERDGWSEPHRGAVQASALIALARGGTSAAFYWNPQNEGRACAGCLWRSTRLRDGGGQLPMMRLLARFAREFPPGTSFTKVGVAKNDRPNVRVLADKDAVLVVNTLSRGIEAKIDGRTFDMSGYETRWLKR</sequence>
<dbReference type="Gene3D" id="3.20.20.80">
    <property type="entry name" value="Glycosidases"/>
    <property type="match status" value="1"/>
</dbReference>
<reference evidence="2 3" key="1">
    <citation type="submission" date="2023-05" db="EMBL/GenBank/DDBJ databases">
        <title>Streptantibioticus silvisoli sp. nov., acidotolerant actinomycetes 1 from pine litter.</title>
        <authorList>
            <person name="Swiecimska M."/>
            <person name="Golinska P."/>
            <person name="Sangal V."/>
            <person name="Wachnowicz B."/>
            <person name="Goodfellow M."/>
        </authorList>
    </citation>
    <scope>NUCLEOTIDE SEQUENCE [LARGE SCALE GENOMIC DNA]</scope>
    <source>
        <strain evidence="2 3">DSM 42109</strain>
    </source>
</reference>
<evidence type="ECO:0000313" key="3">
    <source>
        <dbReference type="Proteomes" id="UP001214441"/>
    </source>
</evidence>
<dbReference type="RefSeq" id="WP_274046276.1">
    <property type="nucleotide sequence ID" value="NZ_JANCPR020000068.1"/>
</dbReference>
<feature type="signal peptide" evidence="1">
    <location>
        <begin position="1"/>
        <end position="22"/>
    </location>
</feature>
<dbReference type="EMBL" id="JANCPR020000068">
    <property type="protein sequence ID" value="MDJ1137885.1"/>
    <property type="molecule type" value="Genomic_DNA"/>
</dbReference>
<dbReference type="InterPro" id="IPR051923">
    <property type="entry name" value="Glycosyl_Hydrolase_39"/>
</dbReference>
<dbReference type="Proteomes" id="UP001214441">
    <property type="component" value="Unassembled WGS sequence"/>
</dbReference>